<sequence length="460" mass="48234">MIRRLAGPAWLVPGALLLGALVLVWPAFLNGYPLVFSDTGAFLHQTAPPPSGPLVIWDKPHVYGPLLHLFHWRLSLWGPLLAQGLMLSHLLWLAQRALRGQAMPGLHLLACAATAALTTAPFTIALLMPDVFAPAVLLALLLLGFARDRLSRAEALWLGLVAALGIAAHLSHLPLAGAIAVLVALVARRVGPVLRVVAPMLVAVAILAGSNAWLHGRAVLSPHGATFALARLQADGPAATVIRDRCPAAGWYLCAFADRLPMDSDAFLWDADSPVNRAPDGTPRFLGGALLSAEAGVIVGETLRTRPVEVATAMIGNTLRQFSLALAGDTLVDSHLAAAVRPRIAEAFPPQELAAYDGALQSRGLLPAAAAPFLLPHAPVLLLGAVLALLAWWQAAKAGEVRRLGLVVGVLVGVSANAFATGALSKPHLRYEARILWLMPVIAGLALLPRRPAAAPGPQG</sequence>
<feature type="transmembrane region" description="Helical" evidence="1">
    <location>
        <begin position="373"/>
        <end position="393"/>
    </location>
</feature>
<proteinExistence type="predicted"/>
<evidence type="ECO:0000313" key="2">
    <source>
        <dbReference type="EMBL" id="SFK74192.1"/>
    </source>
</evidence>
<reference evidence="2 3" key="1">
    <citation type="submission" date="2016-10" db="EMBL/GenBank/DDBJ databases">
        <authorList>
            <person name="de Groot N.N."/>
        </authorList>
    </citation>
    <scope>NUCLEOTIDE SEQUENCE [LARGE SCALE GENOMIC DNA]</scope>
    <source>
        <strain evidence="2 3">DSM 19981</strain>
    </source>
</reference>
<keyword evidence="1" id="KW-0812">Transmembrane</keyword>
<evidence type="ECO:0000313" key="3">
    <source>
        <dbReference type="Proteomes" id="UP000199473"/>
    </source>
</evidence>
<keyword evidence="3" id="KW-1185">Reference proteome</keyword>
<keyword evidence="1" id="KW-1133">Transmembrane helix</keyword>
<name>A0A1I4BZH1_9PROT</name>
<gene>
    <name evidence="2" type="ORF">SAMN02745775_106283</name>
</gene>
<feature type="transmembrane region" description="Helical" evidence="1">
    <location>
        <begin position="405"/>
        <end position="424"/>
    </location>
</feature>
<dbReference type="AlphaFoldDB" id="A0A1I4BZH1"/>
<organism evidence="2 3">
    <name type="scientific">Falsiroseomonas stagni DSM 19981</name>
    <dbReference type="NCBI Taxonomy" id="1123062"/>
    <lineage>
        <taxon>Bacteria</taxon>
        <taxon>Pseudomonadati</taxon>
        <taxon>Pseudomonadota</taxon>
        <taxon>Alphaproteobacteria</taxon>
        <taxon>Acetobacterales</taxon>
        <taxon>Roseomonadaceae</taxon>
        <taxon>Falsiroseomonas</taxon>
    </lineage>
</organism>
<protein>
    <recommendedName>
        <fullName evidence="4">Dolichyl-phosphate-mannose-protein mannosyltransferase</fullName>
    </recommendedName>
</protein>
<dbReference type="RefSeq" id="WP_092961113.1">
    <property type="nucleotide sequence ID" value="NZ_FOSQ01000006.1"/>
</dbReference>
<keyword evidence="1" id="KW-0472">Membrane</keyword>
<evidence type="ECO:0008006" key="4">
    <source>
        <dbReference type="Google" id="ProtNLM"/>
    </source>
</evidence>
<feature type="transmembrane region" description="Helical" evidence="1">
    <location>
        <begin position="74"/>
        <end position="94"/>
    </location>
</feature>
<evidence type="ECO:0000256" key="1">
    <source>
        <dbReference type="SAM" id="Phobius"/>
    </source>
</evidence>
<feature type="transmembrane region" description="Helical" evidence="1">
    <location>
        <begin position="106"/>
        <end position="125"/>
    </location>
</feature>
<accession>A0A1I4BZH1</accession>
<feature type="transmembrane region" description="Helical" evidence="1">
    <location>
        <begin position="193"/>
        <end position="214"/>
    </location>
</feature>
<dbReference type="Proteomes" id="UP000199473">
    <property type="component" value="Unassembled WGS sequence"/>
</dbReference>
<feature type="transmembrane region" description="Helical" evidence="1">
    <location>
        <begin position="158"/>
        <end position="187"/>
    </location>
</feature>
<dbReference type="EMBL" id="FOSQ01000006">
    <property type="protein sequence ID" value="SFK74192.1"/>
    <property type="molecule type" value="Genomic_DNA"/>
</dbReference>
<feature type="transmembrane region" description="Helical" evidence="1">
    <location>
        <begin position="7"/>
        <end position="28"/>
    </location>
</feature>
<dbReference type="STRING" id="1123062.SAMN02745775_106283"/>